<dbReference type="InterPro" id="IPR000999">
    <property type="entry name" value="RNase_III_dom"/>
</dbReference>
<feature type="active site" evidence="8">
    <location>
        <position position="47"/>
    </location>
</feature>
<dbReference type="GO" id="GO:0004525">
    <property type="term" value="F:ribonuclease III activity"/>
    <property type="evidence" value="ECO:0007669"/>
    <property type="project" value="UniProtKB-EC"/>
</dbReference>
<keyword evidence="8" id="KW-0819">tRNA processing</keyword>
<reference evidence="11 12" key="1">
    <citation type="submission" date="2023-10" db="EMBL/GenBank/DDBJ databases">
        <title>Psychrosphaera aquimaarina strain SW33 isolated from seawater.</title>
        <authorList>
            <person name="Bayburt H."/>
            <person name="Kim J.M."/>
            <person name="Choi B.J."/>
            <person name="Jeon C.O."/>
        </authorList>
    </citation>
    <scope>NUCLEOTIDE SEQUENCE [LARGE SCALE GENOMIC DNA]</scope>
    <source>
        <strain evidence="11 12">KCTC 52743</strain>
    </source>
</reference>
<dbReference type="EC" id="3.1.26.3" evidence="8"/>
<evidence type="ECO:0000256" key="6">
    <source>
        <dbReference type="ARBA" id="ARBA00022801"/>
    </source>
</evidence>
<keyword evidence="8" id="KW-0698">rRNA processing</keyword>
<evidence type="ECO:0000256" key="8">
    <source>
        <dbReference type="HAMAP-Rule" id="MF_00104"/>
    </source>
</evidence>
<dbReference type="EMBL" id="JAWCUA010000010">
    <property type="protein sequence ID" value="MDU0113920.1"/>
    <property type="molecule type" value="Genomic_DNA"/>
</dbReference>
<keyword evidence="3 8" id="KW-0507">mRNA processing</keyword>
<evidence type="ECO:0000256" key="5">
    <source>
        <dbReference type="ARBA" id="ARBA00022759"/>
    </source>
</evidence>
<accession>A0ABU3R2M7</accession>
<keyword evidence="8" id="KW-0479">Metal-binding</keyword>
<dbReference type="InterPro" id="IPR011907">
    <property type="entry name" value="RNase_III"/>
</dbReference>
<comment type="similarity">
    <text evidence="2">Belongs to the ribonuclease III family.</text>
</comment>
<keyword evidence="6 8" id="KW-0378">Hydrolase</keyword>
<comment type="caution">
    <text evidence="11">The sequence shown here is derived from an EMBL/GenBank/DDBJ whole genome shotgun (WGS) entry which is preliminary data.</text>
</comment>
<comment type="catalytic activity">
    <reaction evidence="1 8">
        <text>Endonucleolytic cleavage to 5'-phosphomonoester.</text>
        <dbReference type="EC" id="3.1.26.3"/>
    </reaction>
</comment>
<dbReference type="SMART" id="SM00358">
    <property type="entry name" value="DSRM"/>
    <property type="match status" value="1"/>
</dbReference>
<feature type="binding site" evidence="8">
    <location>
        <position position="43"/>
    </location>
    <ligand>
        <name>Mg(2+)</name>
        <dbReference type="ChEBI" id="CHEBI:18420"/>
    </ligand>
</feature>
<dbReference type="InterPro" id="IPR014720">
    <property type="entry name" value="dsRBD_dom"/>
</dbReference>
<keyword evidence="8" id="KW-0963">Cytoplasm</keyword>
<proteinExistence type="inferred from homology"/>
<keyword evidence="7 8" id="KW-0694">RNA-binding</keyword>
<feature type="active site" evidence="8">
    <location>
        <position position="119"/>
    </location>
</feature>
<dbReference type="PANTHER" id="PTHR11207">
    <property type="entry name" value="RIBONUCLEASE III"/>
    <property type="match status" value="1"/>
</dbReference>
<organism evidence="11 12">
    <name type="scientific">Psychrosphaera aquimarina</name>
    <dbReference type="NCBI Taxonomy" id="2044854"/>
    <lineage>
        <taxon>Bacteria</taxon>
        <taxon>Pseudomonadati</taxon>
        <taxon>Pseudomonadota</taxon>
        <taxon>Gammaproteobacteria</taxon>
        <taxon>Alteromonadales</taxon>
        <taxon>Pseudoalteromonadaceae</taxon>
        <taxon>Psychrosphaera</taxon>
    </lineage>
</organism>
<evidence type="ECO:0000313" key="11">
    <source>
        <dbReference type="EMBL" id="MDU0113920.1"/>
    </source>
</evidence>
<keyword evidence="8" id="KW-0699">rRNA-binding</keyword>
<dbReference type="HAMAP" id="MF_00104">
    <property type="entry name" value="RNase_III"/>
    <property type="match status" value="1"/>
</dbReference>
<dbReference type="Pfam" id="PF14622">
    <property type="entry name" value="Ribonucleas_3_3"/>
    <property type="match status" value="1"/>
</dbReference>
<comment type="function">
    <text evidence="8">Digests double-stranded RNA. Involved in the processing of primary rRNA transcript to yield the immediate precursors to the large and small rRNAs (23S and 16S). Processes some mRNAs, and tRNAs when they are encoded in the rRNA operon. Processes pre-crRNA and tracrRNA of type II CRISPR loci if present in the organism.</text>
</comment>
<sequence length="227" mass="25362">MRLIKKDYSQLAKLLGYQFNDESLLIQALTHRSFKGSHNERFEFIGDSLLGMFVAEALYFAFPKATEGELTRMRSQLVKGQTLTAIAKEYDISSWLLLGPGEMKSGGFRRDSILEDAIESIIGAVYLDSDIEQCRTFVLKLIADRLKQVDPSNALKDPKTQLQEWLQSRKRALPIYEVTGVAGQAHNQTFKISCTLDNGKLLSATGTSRRKAEQAAAQKALEVVKGE</sequence>
<evidence type="ECO:0000259" key="10">
    <source>
        <dbReference type="PROSITE" id="PS50142"/>
    </source>
</evidence>
<evidence type="ECO:0000256" key="2">
    <source>
        <dbReference type="ARBA" id="ARBA00010183"/>
    </source>
</evidence>
<gene>
    <name evidence="8 11" type="primary">rnc</name>
    <name evidence="11" type="ORF">RT723_13105</name>
</gene>
<feature type="binding site" evidence="8">
    <location>
        <position position="116"/>
    </location>
    <ligand>
        <name>Mg(2+)</name>
        <dbReference type="ChEBI" id="CHEBI:18420"/>
    </ligand>
</feature>
<comment type="subunit">
    <text evidence="8">Homodimer.</text>
</comment>
<feature type="domain" description="DRBM" evidence="9">
    <location>
        <begin position="157"/>
        <end position="226"/>
    </location>
</feature>
<dbReference type="CDD" id="cd00593">
    <property type="entry name" value="RIBOc"/>
    <property type="match status" value="1"/>
</dbReference>
<dbReference type="Pfam" id="PF00035">
    <property type="entry name" value="dsrm"/>
    <property type="match status" value="1"/>
</dbReference>
<dbReference type="Proteomes" id="UP001257914">
    <property type="component" value="Unassembled WGS sequence"/>
</dbReference>
<dbReference type="PROSITE" id="PS50137">
    <property type="entry name" value="DS_RBD"/>
    <property type="match status" value="1"/>
</dbReference>
<keyword evidence="12" id="KW-1185">Reference proteome</keyword>
<dbReference type="NCBIfam" id="TIGR02191">
    <property type="entry name" value="RNaseIII"/>
    <property type="match status" value="1"/>
</dbReference>
<feature type="binding site" evidence="8">
    <location>
        <position position="119"/>
    </location>
    <ligand>
        <name>Mg(2+)</name>
        <dbReference type="ChEBI" id="CHEBI:18420"/>
    </ligand>
</feature>
<evidence type="ECO:0000256" key="4">
    <source>
        <dbReference type="ARBA" id="ARBA00022722"/>
    </source>
</evidence>
<dbReference type="CDD" id="cd10845">
    <property type="entry name" value="DSRM_RNAse_III_family"/>
    <property type="match status" value="1"/>
</dbReference>
<evidence type="ECO:0000313" key="12">
    <source>
        <dbReference type="Proteomes" id="UP001257914"/>
    </source>
</evidence>
<comment type="cofactor">
    <cofactor evidence="8">
        <name>Mg(2+)</name>
        <dbReference type="ChEBI" id="CHEBI:18420"/>
    </cofactor>
</comment>
<evidence type="ECO:0000259" key="9">
    <source>
        <dbReference type="PROSITE" id="PS50137"/>
    </source>
</evidence>
<evidence type="ECO:0000256" key="7">
    <source>
        <dbReference type="ARBA" id="ARBA00022884"/>
    </source>
</evidence>
<feature type="domain" description="RNase III" evidence="10">
    <location>
        <begin position="8"/>
        <end position="130"/>
    </location>
</feature>
<keyword evidence="8" id="KW-0460">Magnesium</keyword>
<dbReference type="PROSITE" id="PS50142">
    <property type="entry name" value="RNASE_3_2"/>
    <property type="match status" value="1"/>
</dbReference>
<evidence type="ECO:0000256" key="3">
    <source>
        <dbReference type="ARBA" id="ARBA00022664"/>
    </source>
</evidence>
<keyword evidence="4 8" id="KW-0540">Nuclease</keyword>
<dbReference type="SMART" id="SM00535">
    <property type="entry name" value="RIBOc"/>
    <property type="match status" value="1"/>
</dbReference>
<comment type="subcellular location">
    <subcellularLocation>
        <location evidence="8">Cytoplasm</location>
    </subcellularLocation>
</comment>
<evidence type="ECO:0000256" key="1">
    <source>
        <dbReference type="ARBA" id="ARBA00000109"/>
    </source>
</evidence>
<keyword evidence="5 8" id="KW-0255">Endonuclease</keyword>
<name>A0ABU3R2M7_9GAMM</name>
<dbReference type="PANTHER" id="PTHR11207:SF0">
    <property type="entry name" value="RIBONUCLEASE 3"/>
    <property type="match status" value="1"/>
</dbReference>
<protein>
    <recommendedName>
        <fullName evidence="8">Ribonuclease 3</fullName>
        <ecNumber evidence="8">3.1.26.3</ecNumber>
    </recommendedName>
    <alternativeName>
        <fullName evidence="8">Ribonuclease III</fullName>
        <shortName evidence="8">RNase III</shortName>
    </alternativeName>
</protein>